<proteinExistence type="predicted"/>
<gene>
    <name evidence="2" type="ORF">AVDCRST_MAG87-612</name>
</gene>
<dbReference type="AlphaFoldDB" id="A0A6J4UEH0"/>
<accession>A0A6J4UEH0</accession>
<reference evidence="2" key="1">
    <citation type="submission" date="2020-02" db="EMBL/GenBank/DDBJ databases">
        <authorList>
            <person name="Meier V. D."/>
        </authorList>
    </citation>
    <scope>NUCLEOTIDE SEQUENCE</scope>
    <source>
        <strain evidence="2">AVDCRST_MAG87</strain>
    </source>
</reference>
<sequence length="52" mass="6048">CLCTVWPGPGRFGAWRRGMPADRTSSRRLHQRQRPSPDHRAMIRARLPMFSS</sequence>
<organism evidence="2">
    <name type="scientific">uncultured Thermomicrobiales bacterium</name>
    <dbReference type="NCBI Taxonomy" id="1645740"/>
    <lineage>
        <taxon>Bacteria</taxon>
        <taxon>Pseudomonadati</taxon>
        <taxon>Thermomicrobiota</taxon>
        <taxon>Thermomicrobia</taxon>
        <taxon>Thermomicrobiales</taxon>
        <taxon>environmental samples</taxon>
    </lineage>
</organism>
<name>A0A6J4UEH0_9BACT</name>
<feature type="region of interest" description="Disordered" evidence="1">
    <location>
        <begin position="16"/>
        <end position="41"/>
    </location>
</feature>
<evidence type="ECO:0000256" key="1">
    <source>
        <dbReference type="SAM" id="MobiDB-lite"/>
    </source>
</evidence>
<evidence type="ECO:0000313" key="2">
    <source>
        <dbReference type="EMBL" id="CAA9547717.1"/>
    </source>
</evidence>
<feature type="non-terminal residue" evidence="2">
    <location>
        <position position="1"/>
    </location>
</feature>
<feature type="non-terminal residue" evidence="2">
    <location>
        <position position="52"/>
    </location>
</feature>
<protein>
    <submittedName>
        <fullName evidence="2">Uncharacterized protein</fullName>
    </submittedName>
</protein>
<dbReference type="EMBL" id="CADCWJ010000154">
    <property type="protein sequence ID" value="CAA9547717.1"/>
    <property type="molecule type" value="Genomic_DNA"/>
</dbReference>